<evidence type="ECO:0000313" key="4">
    <source>
        <dbReference type="Proteomes" id="UP000474640"/>
    </source>
</evidence>
<dbReference type="Proteomes" id="UP000474640">
    <property type="component" value="Unassembled WGS sequence"/>
</dbReference>
<evidence type="ECO:0000313" key="3">
    <source>
        <dbReference type="EMBL" id="KAF3277239.1"/>
    </source>
</evidence>
<dbReference type="EMBL" id="JAABOJ010000029">
    <property type="protein sequence ID" value="KAF3277239.1"/>
    <property type="molecule type" value="Genomic_DNA"/>
</dbReference>
<evidence type="ECO:0008006" key="5">
    <source>
        <dbReference type="Google" id="ProtNLM"/>
    </source>
</evidence>
<accession>A0A7C8RC72</accession>
<reference evidence="3 4" key="1">
    <citation type="submission" date="2020-01" db="EMBL/GenBank/DDBJ databases">
        <authorList>
            <person name="Palmer J.M."/>
        </authorList>
    </citation>
    <scope>NUCLEOTIDE SEQUENCE [LARGE SCALE GENOMIC DNA]</scope>
    <source>
        <strain evidence="3 4">TWF970</strain>
    </source>
</reference>
<organism evidence="3 4">
    <name type="scientific">Orbilia oligospora</name>
    <name type="common">Nematode-trapping fungus</name>
    <name type="synonym">Arthrobotrys oligospora</name>
    <dbReference type="NCBI Taxonomy" id="2813651"/>
    <lineage>
        <taxon>Eukaryota</taxon>
        <taxon>Fungi</taxon>
        <taxon>Dikarya</taxon>
        <taxon>Ascomycota</taxon>
        <taxon>Pezizomycotina</taxon>
        <taxon>Orbiliomycetes</taxon>
        <taxon>Orbiliales</taxon>
        <taxon>Orbiliaceae</taxon>
        <taxon>Orbilia</taxon>
    </lineage>
</organism>
<name>A0A7C8RC72_ORBOL</name>
<sequence length="99" mass="11503">MECRIMNRQESLEKDERRLSYQRPIPKEGEEHNKKGRYEKVLGISPLLIFKICFLLVNIFLPQFFLDKICLTSTNAWRPCVPNSSSLSRLSPIGCMNAD</sequence>
<protein>
    <recommendedName>
        <fullName evidence="5">Transmembrane protein</fullName>
    </recommendedName>
</protein>
<proteinExistence type="predicted"/>
<evidence type="ECO:0000256" key="2">
    <source>
        <dbReference type="SAM" id="Phobius"/>
    </source>
</evidence>
<gene>
    <name evidence="3" type="ORF">TWF970_005173</name>
</gene>
<evidence type="ECO:0000256" key="1">
    <source>
        <dbReference type="SAM" id="MobiDB-lite"/>
    </source>
</evidence>
<feature type="region of interest" description="Disordered" evidence="1">
    <location>
        <begin position="1"/>
        <end position="32"/>
    </location>
</feature>
<comment type="caution">
    <text evidence="3">The sequence shown here is derived from an EMBL/GenBank/DDBJ whole genome shotgun (WGS) entry which is preliminary data.</text>
</comment>
<keyword evidence="2" id="KW-1133">Transmembrane helix</keyword>
<dbReference type="AlphaFoldDB" id="A0A7C8RC72"/>
<keyword evidence="2" id="KW-0472">Membrane</keyword>
<keyword evidence="2" id="KW-0812">Transmembrane</keyword>
<feature type="transmembrane region" description="Helical" evidence="2">
    <location>
        <begin position="41"/>
        <end position="61"/>
    </location>
</feature>